<comment type="similarity">
    <text evidence="1">Belongs to the short-chain dehydrogenases/reductases (SDR) family.</text>
</comment>
<dbReference type="InterPro" id="IPR036291">
    <property type="entry name" value="NAD(P)-bd_dom_sf"/>
</dbReference>
<dbReference type="Proteomes" id="UP001356170">
    <property type="component" value="Unassembled WGS sequence"/>
</dbReference>
<dbReference type="PANTHER" id="PTHR43639">
    <property type="entry name" value="OXIDOREDUCTASE, SHORT-CHAIN DEHYDROGENASE/REDUCTASE FAMILY (AFU_ORTHOLOGUE AFUA_5G02870)"/>
    <property type="match status" value="1"/>
</dbReference>
<gene>
    <name evidence="3" type="ORF">V3390_01615</name>
</gene>
<dbReference type="RefSeq" id="WP_331703082.1">
    <property type="nucleotide sequence ID" value="NZ_JAZHBO010000001.1"/>
</dbReference>
<dbReference type="PROSITE" id="PS00061">
    <property type="entry name" value="ADH_SHORT"/>
    <property type="match status" value="1"/>
</dbReference>
<dbReference type="SUPFAM" id="SSF51735">
    <property type="entry name" value="NAD(P)-binding Rossmann-fold domains"/>
    <property type="match status" value="1"/>
</dbReference>
<sequence length="264" mass="28372">MTGIASTEPSAKGCVIVTGGGRRIGRAVVEHLAANGWDVIVHFHRSAAEAEQVAQAARGLGVRAQALGCDLSDLQATAAFFAQCVQAMGSIQAVVNSAALFEFDRGDQPDWALWQQHQDINLRAPVQLASLLHAQTPAARRRCVVNVIDQKVYNLNPDYFSYTISKIALEGVTRMLALEMGPHTRVCAVAPGITLHSGDQTDANFDQAHRVTPLGRSSTPLDIAQAVAYLLQAEAVTGTTLVVDGGQHLFPLKRDIMFEIEPKP</sequence>
<protein>
    <submittedName>
        <fullName evidence="3">SDR family oxidoreductase</fullName>
    </submittedName>
</protein>
<dbReference type="InterPro" id="IPR020904">
    <property type="entry name" value="Sc_DH/Rdtase_CS"/>
</dbReference>
<dbReference type="NCBIfam" id="NF006597">
    <property type="entry name" value="PRK09134.1"/>
    <property type="match status" value="1"/>
</dbReference>
<evidence type="ECO:0000256" key="2">
    <source>
        <dbReference type="ARBA" id="ARBA00023002"/>
    </source>
</evidence>
<proteinExistence type="inferred from homology"/>
<accession>A0ABU7UZ95</accession>
<dbReference type="Gene3D" id="3.40.50.720">
    <property type="entry name" value="NAD(P)-binding Rossmann-like Domain"/>
    <property type="match status" value="1"/>
</dbReference>
<organism evidence="3 4">
    <name type="scientific">Aquilutibacter rugosus</name>
    <dbReference type="NCBI Taxonomy" id="3115820"/>
    <lineage>
        <taxon>Bacteria</taxon>
        <taxon>Pseudomonadati</taxon>
        <taxon>Pseudomonadota</taxon>
        <taxon>Gammaproteobacteria</taxon>
        <taxon>Lysobacterales</taxon>
        <taxon>Lysobacteraceae</taxon>
        <taxon>Aquilutibacter</taxon>
    </lineage>
</organism>
<dbReference type="EMBL" id="JAZHBO010000001">
    <property type="protein sequence ID" value="MEF2154939.1"/>
    <property type="molecule type" value="Genomic_DNA"/>
</dbReference>
<dbReference type="InterPro" id="IPR002347">
    <property type="entry name" value="SDR_fam"/>
</dbReference>
<dbReference type="PANTHER" id="PTHR43639:SF1">
    <property type="entry name" value="SHORT-CHAIN DEHYDROGENASE_REDUCTASE FAMILY PROTEIN"/>
    <property type="match status" value="1"/>
</dbReference>
<keyword evidence="2" id="KW-0560">Oxidoreductase</keyword>
<evidence type="ECO:0000313" key="3">
    <source>
        <dbReference type="EMBL" id="MEF2154939.1"/>
    </source>
</evidence>
<comment type="caution">
    <text evidence="3">The sequence shown here is derived from an EMBL/GenBank/DDBJ whole genome shotgun (WGS) entry which is preliminary data.</text>
</comment>
<dbReference type="PRINTS" id="PR00081">
    <property type="entry name" value="GDHRDH"/>
</dbReference>
<dbReference type="Pfam" id="PF13561">
    <property type="entry name" value="adh_short_C2"/>
    <property type="match status" value="1"/>
</dbReference>
<evidence type="ECO:0000313" key="4">
    <source>
        <dbReference type="Proteomes" id="UP001356170"/>
    </source>
</evidence>
<name>A0ABU7UZ95_9GAMM</name>
<keyword evidence="4" id="KW-1185">Reference proteome</keyword>
<reference evidence="3 4" key="1">
    <citation type="submission" date="2024-01" db="EMBL/GenBank/DDBJ databases">
        <title>Novel species of the genus Luteimonas isolated from rivers.</title>
        <authorList>
            <person name="Lu H."/>
        </authorList>
    </citation>
    <scope>NUCLEOTIDE SEQUENCE [LARGE SCALE GENOMIC DNA]</scope>
    <source>
        <strain evidence="3 4">FXH3W</strain>
    </source>
</reference>
<evidence type="ECO:0000256" key="1">
    <source>
        <dbReference type="ARBA" id="ARBA00006484"/>
    </source>
</evidence>